<keyword evidence="2" id="KW-1185">Reference proteome</keyword>
<accession>A0A099T109</accession>
<evidence type="ECO:0000313" key="1">
    <source>
        <dbReference type="EMBL" id="KGK98842.1"/>
    </source>
</evidence>
<proteinExistence type="predicted"/>
<evidence type="ECO:0000313" key="2">
    <source>
        <dbReference type="Proteomes" id="UP000029859"/>
    </source>
</evidence>
<dbReference type="AlphaFoldDB" id="A0A099T109"/>
<comment type="caution">
    <text evidence="1">The sequence shown here is derived from an EMBL/GenBank/DDBJ whole genome shotgun (WGS) entry which is preliminary data.</text>
</comment>
<dbReference type="Pfam" id="PF09897">
    <property type="entry name" value="DUF2124"/>
    <property type="match status" value="1"/>
</dbReference>
<dbReference type="Gene3D" id="3.40.50.2300">
    <property type="match status" value="1"/>
</dbReference>
<organism evidence="1 2">
    <name type="scientific">Methanococcoides methylutens</name>
    <dbReference type="NCBI Taxonomy" id="2226"/>
    <lineage>
        <taxon>Archaea</taxon>
        <taxon>Methanobacteriati</taxon>
        <taxon>Methanobacteriota</taxon>
        <taxon>Stenosarchaea group</taxon>
        <taxon>Methanomicrobia</taxon>
        <taxon>Methanosarcinales</taxon>
        <taxon>Methanosarcinaceae</taxon>
        <taxon>Methanococcoides</taxon>
    </lineage>
</organism>
<dbReference type="RefSeq" id="WP_048194032.1">
    <property type="nucleotide sequence ID" value="NZ_CAAGSM010000003.1"/>
</dbReference>
<dbReference type="PIRSF" id="PIRSF004962">
    <property type="entry name" value="UCP004962"/>
    <property type="match status" value="1"/>
</dbReference>
<evidence type="ECO:0008006" key="3">
    <source>
        <dbReference type="Google" id="ProtNLM"/>
    </source>
</evidence>
<dbReference type="Proteomes" id="UP000029859">
    <property type="component" value="Unassembled WGS sequence"/>
</dbReference>
<dbReference type="InterPro" id="IPR009183">
    <property type="entry name" value="UCP004962"/>
</dbReference>
<dbReference type="EMBL" id="JRHO01000010">
    <property type="protein sequence ID" value="KGK98842.1"/>
    <property type="molecule type" value="Genomic_DNA"/>
</dbReference>
<name>A0A099T109_METMT</name>
<reference evidence="1 2" key="1">
    <citation type="submission" date="2014-09" db="EMBL/GenBank/DDBJ databases">
        <title>Draft genome sequence of an obligately methylotrophic methanogen, Methanococcoides methylutens, isolated from marine sediment.</title>
        <authorList>
            <person name="Guan Y."/>
            <person name="Ngugi D.K."/>
            <person name="Blom J."/>
            <person name="Ali S."/>
            <person name="Ferry J.G."/>
            <person name="Stingl U."/>
        </authorList>
    </citation>
    <scope>NUCLEOTIDE SEQUENCE [LARGE SCALE GENOMIC DNA]</scope>
    <source>
        <strain evidence="1 2">DSM 2657</strain>
    </source>
</reference>
<gene>
    <name evidence="1" type="ORF">LI82_05975</name>
</gene>
<protein>
    <recommendedName>
        <fullName evidence="3">DUF2124 domain-containing protein</fullName>
    </recommendedName>
</protein>
<sequence>MEVINNASGIGGLLTSFRGIVKDSKKIMFIGTAGFCTPFAELMAYVLRDTPIEVGFIPDIRHHEAKAIVSTPSGMQIGDEIDHHADTVVLLGGLAMPKMKIDVDDMRDTLESVLENAEDTTIIGVCFQSMFETQCWIGPIDFDYVIDSDISISTIKV</sequence>
<dbReference type="OrthoDB" id="64681at2157"/>